<reference evidence="1 2" key="1">
    <citation type="journal article" date="2014" name="Agronomy (Basel)">
        <title>A Draft Genome Sequence for Ensete ventricosum, the Drought-Tolerant Tree Against Hunger.</title>
        <authorList>
            <person name="Harrison J."/>
            <person name="Moore K.A."/>
            <person name="Paszkiewicz K."/>
            <person name="Jones T."/>
            <person name="Grant M."/>
            <person name="Ambacheew D."/>
            <person name="Muzemil S."/>
            <person name="Studholme D.J."/>
        </authorList>
    </citation>
    <scope>NUCLEOTIDE SEQUENCE [LARGE SCALE GENOMIC DNA]</scope>
</reference>
<sequence>MLKVDDLSDSIKLAGPHFSVDKITALEAPREPPVLNWNEEIVDKAGAACEKATEGLGIVLMLVEKPDGHEESDAMTEASGTKGVVEVKEAASSFSLEEETPKTFMPELVKVDKPENAALSHALNKSPPFMVLPTSPEFEPSNTSVVVALLNTNHIV</sequence>
<accession>A0A427BAI2</accession>
<comment type="caution">
    <text evidence="1">The sequence shown here is derived from an EMBL/GenBank/DDBJ whole genome shotgun (WGS) entry which is preliminary data.</text>
</comment>
<organism evidence="1 2">
    <name type="scientific">Ensete ventricosum</name>
    <name type="common">Abyssinian banana</name>
    <name type="synonym">Musa ensete</name>
    <dbReference type="NCBI Taxonomy" id="4639"/>
    <lineage>
        <taxon>Eukaryota</taxon>
        <taxon>Viridiplantae</taxon>
        <taxon>Streptophyta</taxon>
        <taxon>Embryophyta</taxon>
        <taxon>Tracheophyta</taxon>
        <taxon>Spermatophyta</taxon>
        <taxon>Magnoliopsida</taxon>
        <taxon>Liliopsida</taxon>
        <taxon>Zingiberales</taxon>
        <taxon>Musaceae</taxon>
        <taxon>Ensete</taxon>
    </lineage>
</organism>
<evidence type="ECO:0000313" key="2">
    <source>
        <dbReference type="Proteomes" id="UP000287651"/>
    </source>
</evidence>
<dbReference type="EMBL" id="AMZH03000103">
    <property type="protein sequence ID" value="RRT85515.1"/>
    <property type="molecule type" value="Genomic_DNA"/>
</dbReference>
<protein>
    <submittedName>
        <fullName evidence="1">Uncharacterized protein</fullName>
    </submittedName>
</protein>
<proteinExistence type="predicted"/>
<name>A0A427BAI2_ENSVE</name>
<dbReference type="AlphaFoldDB" id="A0A427BAI2"/>
<dbReference type="Proteomes" id="UP000287651">
    <property type="component" value="Unassembled WGS sequence"/>
</dbReference>
<gene>
    <name evidence="1" type="ORF">B296_00002316</name>
</gene>
<evidence type="ECO:0000313" key="1">
    <source>
        <dbReference type="EMBL" id="RRT85515.1"/>
    </source>
</evidence>